<gene>
    <name evidence="3" type="ORF">SOASR030_02300</name>
</gene>
<organism evidence="3 4">
    <name type="scientific">Leminorella grimontii</name>
    <dbReference type="NCBI Taxonomy" id="82981"/>
    <lineage>
        <taxon>Bacteria</taxon>
        <taxon>Pseudomonadati</taxon>
        <taxon>Pseudomonadota</taxon>
        <taxon>Gammaproteobacteria</taxon>
        <taxon>Enterobacterales</taxon>
        <taxon>Budviciaceae</taxon>
        <taxon>Leminorella</taxon>
    </lineage>
</organism>
<dbReference type="AlphaFoldDB" id="A0AAV5MWA0"/>
<dbReference type="Proteomes" id="UP001058124">
    <property type="component" value="Unassembled WGS sequence"/>
</dbReference>
<evidence type="ECO:0000313" key="4">
    <source>
        <dbReference type="Proteomes" id="UP001058124"/>
    </source>
</evidence>
<feature type="domain" description="Phage tail protein C-terminal" evidence="2">
    <location>
        <begin position="398"/>
        <end position="526"/>
    </location>
</feature>
<dbReference type="RefSeq" id="WP_051155505.1">
    <property type="nucleotide sequence ID" value="NZ_BRLH01000001.1"/>
</dbReference>
<evidence type="ECO:0000313" key="3">
    <source>
        <dbReference type="EMBL" id="GKX54118.1"/>
    </source>
</evidence>
<dbReference type="InterPro" id="IPR058008">
    <property type="entry name" value="Gp26_C"/>
</dbReference>
<dbReference type="EMBL" id="BRLH01000001">
    <property type="protein sequence ID" value="GKX54118.1"/>
    <property type="molecule type" value="Genomic_DNA"/>
</dbReference>
<evidence type="ECO:0000259" key="2">
    <source>
        <dbReference type="Pfam" id="PF25670"/>
    </source>
</evidence>
<name>A0AAV5MWA0_9GAMM</name>
<sequence>MSAGTITLTNNSDLVVGTGTAFTSDLAAGDIIVAVVGGVTYTLPVKSIESDISATLIKVYDGPTQAGSAWTAVPRDTLSAITAQLGAEAARALRGLNYDKQNWQQVFSEARDITVTLPDGSTFDGPSWLKVVELLREIDLDTITAIAQSVNADAQQVSTDKDVVVAAKESANTSAASAESSKNAAAESSTAASSSASNAAESETNAASSAASAKADADRAAAANPDKALLKENNLSDLASVSGALENLGLSEVAIKVSGSVPITQGGTGATTASEALDNLGGAPTNNPNFTTGASIDGTPILKQGDFGVGNTNNPYIADIFDKTLASGIYKMNATTSGGPGSYGLCIRMSDRDFGPGGSTGAENQAFSALIVRPDAIQFLSYADGSDITWITNWNTVNTTVDSNGFIKRASPIVKLFGDGGSEPNNEAKGVTSERISEGVYRLTGAIMGFCSDSAWHIEVPTDENKQPLIWVDYEIEPTGDVIVKTYHRTHPTAPAFARNERDGYDDGESIDIPAGRWVDLRVQVYSTEMAS</sequence>
<proteinExistence type="predicted"/>
<protein>
    <recommendedName>
        <fullName evidence="2">Phage tail protein C-terminal domain-containing protein</fullName>
    </recommendedName>
</protein>
<accession>A0AAV5MWA0</accession>
<dbReference type="Pfam" id="PF25670">
    <property type="entry name" value="Phage_tail_C_2"/>
    <property type="match status" value="1"/>
</dbReference>
<reference evidence="3" key="1">
    <citation type="submission" date="2022-06" db="EMBL/GenBank/DDBJ databases">
        <title>Draft genome sequences of Leminorella grimontii str. JCM5902.</title>
        <authorList>
            <person name="Wakabayashi Y."/>
            <person name="Kojima K."/>
        </authorList>
    </citation>
    <scope>NUCLEOTIDE SEQUENCE</scope>
    <source>
        <strain evidence="3">JCM 5902</strain>
    </source>
</reference>
<keyword evidence="4" id="KW-1185">Reference proteome</keyword>
<comment type="caution">
    <text evidence="3">The sequence shown here is derived from an EMBL/GenBank/DDBJ whole genome shotgun (WGS) entry which is preliminary data.</text>
</comment>
<feature type="region of interest" description="Disordered" evidence="1">
    <location>
        <begin position="172"/>
        <end position="200"/>
    </location>
</feature>
<evidence type="ECO:0000256" key="1">
    <source>
        <dbReference type="SAM" id="MobiDB-lite"/>
    </source>
</evidence>